<dbReference type="EMBL" id="CP002272">
    <property type="protein sequence ID" value="ADO50549.1"/>
    <property type="molecule type" value="Genomic_DNA"/>
</dbReference>
<dbReference type="eggNOG" id="COG3210">
    <property type="taxonomic scope" value="Bacteria"/>
</dbReference>
<reference evidence="1 2" key="2">
    <citation type="journal article" date="2011" name="Stand. Genomic Sci.">
        <title>Complete genome sequence of 'Enterobacter lignolyticus' SCF1.</title>
        <authorList>
            <person name="Deangelis K.M."/>
            <person name="D'Haeseleer P."/>
            <person name="Chivian D."/>
            <person name="Fortney J.L."/>
            <person name="Khudyakov J."/>
            <person name="Simmons B."/>
            <person name="Woo H."/>
            <person name="Arkin A.P."/>
            <person name="Davenport K.W."/>
            <person name="Goodwin L."/>
            <person name="Chen A."/>
            <person name="Ivanova N."/>
            <person name="Kyrpides N.C."/>
            <person name="Mavromatis K."/>
            <person name="Woyke T."/>
            <person name="Hazen T.C."/>
        </authorList>
    </citation>
    <scope>NUCLEOTIDE SEQUENCE [LARGE SCALE GENOMIC DNA]</scope>
    <source>
        <strain evidence="1 2">SCF1</strain>
    </source>
</reference>
<organism evidence="1 2">
    <name type="scientific">Enterobacter lignolyticus (strain SCF1)</name>
    <dbReference type="NCBI Taxonomy" id="701347"/>
    <lineage>
        <taxon>Bacteria</taxon>
        <taxon>Pseudomonadati</taxon>
        <taxon>Pseudomonadota</taxon>
        <taxon>Gammaproteobacteria</taxon>
        <taxon>Enterobacterales</taxon>
        <taxon>Enterobacteriaceae</taxon>
        <taxon>Pluralibacter</taxon>
    </lineage>
</organism>
<sequence length="225" mass="24072">MEASCKANPDTCGFSRDAANDAQSEILENGPFLNIDPDVAKLVAQETAKDNAVISQNTSEFGKGLVVASEGLSIIAGMGTSAALNVLKTGGAIRDPKTGSTVTVYRVEGVPNTRVLIGEKGQVTITGETTLYLNFGDKARAQEFLQKRISQNMEGATVKTFEVPKSTLNDLRKNAVSESEVKLYPNKPIVADPTKAPDQYGIRPDQIKDLQDKIIQGTGKDASKR</sequence>
<dbReference type="HOGENOM" id="CLU_1228365_0_0_6"/>
<dbReference type="eggNOG" id="COG3209">
    <property type="taxonomic scope" value="Bacteria"/>
</dbReference>
<dbReference type="AlphaFoldDB" id="E3G4T1"/>
<evidence type="ECO:0000313" key="2">
    <source>
        <dbReference type="Proteomes" id="UP000006872"/>
    </source>
</evidence>
<dbReference type="KEGG" id="esc:Entcl_4318"/>
<proteinExistence type="predicted"/>
<accession>E3G4T1</accession>
<evidence type="ECO:0000313" key="1">
    <source>
        <dbReference type="EMBL" id="ADO50549.1"/>
    </source>
</evidence>
<dbReference type="Proteomes" id="UP000006872">
    <property type="component" value="Chromosome"/>
</dbReference>
<dbReference type="STRING" id="701347.Entcl_4318"/>
<keyword evidence="2" id="KW-1185">Reference proteome</keyword>
<protein>
    <submittedName>
        <fullName evidence="1">Uncharacterized protein</fullName>
    </submittedName>
</protein>
<name>E3G4T1_ENTLS</name>
<reference evidence="2" key="1">
    <citation type="submission" date="2010-10" db="EMBL/GenBank/DDBJ databases">
        <title>Complete sequence of Enterobacter cloacae SCF1.</title>
        <authorList>
            <consortium name="US DOE Joint Genome Institute"/>
            <person name="Lucas S."/>
            <person name="Copeland A."/>
            <person name="Lapidus A."/>
            <person name="Cheng J.-F."/>
            <person name="Bruce D."/>
            <person name="Goodwin L."/>
            <person name="Pitluck S."/>
            <person name="Davenport K."/>
            <person name="Detter J.C."/>
            <person name="Han C."/>
            <person name="Tapia R."/>
            <person name="Land M."/>
            <person name="Hauser L."/>
            <person name="Chang Y.-J."/>
            <person name="Jeffries C."/>
            <person name="Kyrpides N."/>
            <person name="Ivanova N."/>
            <person name="Mikhailova N."/>
            <person name="DeAngelis K."/>
            <person name="Arkin A.P."/>
            <person name="Chivian D."/>
            <person name="Edwards B."/>
            <person name="Woo H."/>
            <person name="Hazen T.C."/>
            <person name="Woyke T."/>
        </authorList>
    </citation>
    <scope>NUCLEOTIDE SEQUENCE [LARGE SCALE GENOMIC DNA]</scope>
    <source>
        <strain evidence="2">SCF1</strain>
    </source>
</reference>
<gene>
    <name evidence="1" type="ordered locus">Entcl_4318</name>
</gene>